<dbReference type="STRING" id="1033734.GCA_000285535_03493"/>
<protein>
    <recommendedName>
        <fullName evidence="3">Sodium:proton antiporter</fullName>
    </recommendedName>
</protein>
<keyword evidence="2" id="KW-1185">Reference proteome</keyword>
<dbReference type="Proteomes" id="UP000306477">
    <property type="component" value="Unassembled WGS sequence"/>
</dbReference>
<dbReference type="OrthoDB" id="2696719at2"/>
<evidence type="ECO:0008006" key="3">
    <source>
        <dbReference type="Google" id="ProtNLM"/>
    </source>
</evidence>
<dbReference type="RefSeq" id="WP_136377783.1">
    <property type="nucleotide sequence ID" value="NZ_SLUB01000001.1"/>
</dbReference>
<accession>A0A4S3PZR7</accession>
<comment type="caution">
    <text evidence="1">The sequence shown here is derived from an EMBL/GenBank/DDBJ whole genome shotgun (WGS) entry which is preliminary data.</text>
</comment>
<evidence type="ECO:0000313" key="2">
    <source>
        <dbReference type="Proteomes" id="UP000306477"/>
    </source>
</evidence>
<reference evidence="1 2" key="1">
    <citation type="journal article" date="2019" name="Indoor Air">
        <title>Impacts of indoor surface finishes on bacterial viability.</title>
        <authorList>
            <person name="Hu J."/>
            <person name="Maamar S.B."/>
            <person name="Glawe A.J."/>
            <person name="Gottel N."/>
            <person name="Gilbert J.A."/>
            <person name="Hartmann E.M."/>
        </authorList>
    </citation>
    <scope>NUCLEOTIDE SEQUENCE [LARGE SCALE GENOMIC DNA]</scope>
    <source>
        <strain evidence="1 2">AF060A6</strain>
    </source>
</reference>
<dbReference type="AlphaFoldDB" id="A0A4S3PZR7"/>
<proteinExistence type="predicted"/>
<sequence length="59" mass="7016">MLSLLTRLALLFGGIYAVYRYRYRIFNTVFGSPAVRRVFISSSMKIPFIRNRMIHQAFR</sequence>
<organism evidence="1 2">
    <name type="scientific">Bacillus timonensis</name>
    <dbReference type="NCBI Taxonomy" id="1033734"/>
    <lineage>
        <taxon>Bacteria</taxon>
        <taxon>Bacillati</taxon>
        <taxon>Bacillota</taxon>
        <taxon>Bacilli</taxon>
        <taxon>Bacillales</taxon>
        <taxon>Bacillaceae</taxon>
        <taxon>Bacillus</taxon>
    </lineage>
</organism>
<name>A0A4S3PZR7_9BACI</name>
<gene>
    <name evidence="1" type="ORF">E1I69_01025</name>
</gene>
<evidence type="ECO:0000313" key="1">
    <source>
        <dbReference type="EMBL" id="THE15467.1"/>
    </source>
</evidence>
<dbReference type="EMBL" id="SLUB01000001">
    <property type="protein sequence ID" value="THE15467.1"/>
    <property type="molecule type" value="Genomic_DNA"/>
</dbReference>